<evidence type="ECO:0000256" key="4">
    <source>
        <dbReference type="ARBA" id="ARBA00022448"/>
    </source>
</evidence>
<dbReference type="RefSeq" id="WP_008075661.1">
    <property type="nucleotide sequence ID" value="NZ_AEVT01000053.1"/>
</dbReference>
<organism evidence="11 12">
    <name type="scientific">Vibrio sinaloensis DSM 21326</name>
    <dbReference type="NCBI Taxonomy" id="945550"/>
    <lineage>
        <taxon>Bacteria</taxon>
        <taxon>Pseudomonadati</taxon>
        <taxon>Pseudomonadota</taxon>
        <taxon>Gammaproteobacteria</taxon>
        <taxon>Vibrionales</taxon>
        <taxon>Vibrionaceae</taxon>
        <taxon>Vibrio</taxon>
        <taxon>Vibrio oreintalis group</taxon>
    </lineage>
</organism>
<proteinExistence type="inferred from homology"/>
<comment type="similarity">
    <text evidence="2">Belongs to the GSP N family.</text>
</comment>
<sequence length="253" mass="27698">MKKILLLALALVMVFTVSAIIHLPAQLVVQYAPLPKGLSLTGVQGTIWNGSAVNVRWQRQNLGQVHWQLQASKLFSGKAQAQVRFGRGSDMQFSGRGIVGYAMSGPYAENLIASLPVEKVMAYAPRLPVPLDLTGQVELSIKSLTYAAPFCQSAEGSVVWNTDKIGTPLEDLQIGPVVANFTCADSTITLKGDQRSQQVESEAEVVLKPNRSYQSSAWFKPGEQFPAAFRDQLGWLPKPDGQGKYRFTYNGRL</sequence>
<protein>
    <recommendedName>
        <fullName evidence="3">Type II secretion system protein N</fullName>
    </recommendedName>
    <alternativeName>
        <fullName evidence="10">General secretion pathway protein N</fullName>
    </alternativeName>
</protein>
<keyword evidence="7" id="KW-0812">Transmembrane</keyword>
<evidence type="ECO:0000256" key="6">
    <source>
        <dbReference type="ARBA" id="ARBA00022519"/>
    </source>
</evidence>
<dbReference type="Proteomes" id="UP000006228">
    <property type="component" value="Unassembled WGS sequence"/>
</dbReference>
<evidence type="ECO:0000256" key="7">
    <source>
        <dbReference type="ARBA" id="ARBA00022692"/>
    </source>
</evidence>
<dbReference type="eggNOG" id="ENOG5032RTB">
    <property type="taxonomic scope" value="Bacteria"/>
</dbReference>
<evidence type="ECO:0000256" key="3">
    <source>
        <dbReference type="ARBA" id="ARBA00021563"/>
    </source>
</evidence>
<dbReference type="Pfam" id="PF01203">
    <property type="entry name" value="T2SSN"/>
    <property type="match status" value="1"/>
</dbReference>
<evidence type="ECO:0000313" key="11">
    <source>
        <dbReference type="EMBL" id="EGA70856.1"/>
    </source>
</evidence>
<evidence type="ECO:0000313" key="12">
    <source>
        <dbReference type="Proteomes" id="UP000006228"/>
    </source>
</evidence>
<dbReference type="AlphaFoldDB" id="E8M505"/>
<evidence type="ECO:0000256" key="1">
    <source>
        <dbReference type="ARBA" id="ARBA00004533"/>
    </source>
</evidence>
<comment type="subcellular location">
    <subcellularLocation>
        <location evidence="1">Cell inner membrane</location>
    </subcellularLocation>
</comment>
<dbReference type="GO" id="GO:0015628">
    <property type="term" value="P:protein secretion by the type II secretion system"/>
    <property type="evidence" value="ECO:0007669"/>
    <property type="project" value="InterPro"/>
</dbReference>
<keyword evidence="9" id="KW-0472">Membrane</keyword>
<name>E8M505_PHOS4</name>
<reference evidence="11 12" key="1">
    <citation type="journal article" date="2012" name="Int. J. Syst. Evol. Microbiol.">
        <title>Vibrio caribbeanicus sp. nov., isolated from the marine sponge Scleritoderma cyanea.</title>
        <authorList>
            <person name="Hoffmann M."/>
            <person name="Monday S.R."/>
            <person name="Allard M.W."/>
            <person name="Strain E.A."/>
            <person name="Whittaker P."/>
            <person name="Naum M."/>
            <person name="McCarthy P.J."/>
            <person name="Lopez J.V."/>
            <person name="Fischer M."/>
            <person name="Brown E.W."/>
        </authorList>
    </citation>
    <scope>NUCLEOTIDE SEQUENCE [LARGE SCALE GENOMIC DNA]</scope>
    <source>
        <strain evidence="12">DSMZ 21326</strain>
    </source>
</reference>
<keyword evidence="4" id="KW-0813">Transport</keyword>
<evidence type="ECO:0000256" key="2">
    <source>
        <dbReference type="ARBA" id="ARBA00007208"/>
    </source>
</evidence>
<dbReference type="OrthoDB" id="6118198at2"/>
<evidence type="ECO:0000256" key="9">
    <source>
        <dbReference type="ARBA" id="ARBA00023136"/>
    </source>
</evidence>
<evidence type="ECO:0000256" key="5">
    <source>
        <dbReference type="ARBA" id="ARBA00022475"/>
    </source>
</evidence>
<keyword evidence="6" id="KW-0997">Cell inner membrane</keyword>
<evidence type="ECO:0000256" key="8">
    <source>
        <dbReference type="ARBA" id="ARBA00022927"/>
    </source>
</evidence>
<keyword evidence="8" id="KW-0653">Protein transport</keyword>
<evidence type="ECO:0000256" key="10">
    <source>
        <dbReference type="ARBA" id="ARBA00030772"/>
    </source>
</evidence>
<keyword evidence="5" id="KW-1003">Cell membrane</keyword>
<dbReference type="InterPro" id="IPR022792">
    <property type="entry name" value="T2SS_protein-GspN"/>
</dbReference>
<dbReference type="GO" id="GO:0005886">
    <property type="term" value="C:plasma membrane"/>
    <property type="evidence" value="ECO:0007669"/>
    <property type="project" value="UniProtKB-SubCell"/>
</dbReference>
<accession>E8M505</accession>
<comment type="caution">
    <text evidence="11">The sequence shown here is derived from an EMBL/GenBank/DDBJ whole genome shotgun (WGS) entry which is preliminary data.</text>
</comment>
<dbReference type="GO" id="GO:0015627">
    <property type="term" value="C:type II protein secretion system complex"/>
    <property type="evidence" value="ECO:0007669"/>
    <property type="project" value="InterPro"/>
</dbReference>
<dbReference type="EMBL" id="AEVT01000053">
    <property type="protein sequence ID" value="EGA70856.1"/>
    <property type="molecule type" value="Genomic_DNA"/>
</dbReference>
<gene>
    <name evidence="11" type="ORF">VISI1226_16493</name>
</gene>
<dbReference type="GeneID" id="95568698"/>